<gene>
    <name evidence="6" type="ORF">SAMN04488128_11220</name>
</gene>
<dbReference type="GO" id="GO:0097176">
    <property type="term" value="P:epoxide metabolic process"/>
    <property type="evidence" value="ECO:0007669"/>
    <property type="project" value="TreeGrafter"/>
</dbReference>
<dbReference type="OrthoDB" id="9780765at2"/>
<keyword evidence="7" id="KW-1185">Reference proteome</keyword>
<dbReference type="STRING" id="634771.SAMN04488128_11220"/>
<evidence type="ECO:0000256" key="1">
    <source>
        <dbReference type="ARBA" id="ARBA00010088"/>
    </source>
</evidence>
<dbReference type="InterPro" id="IPR029058">
    <property type="entry name" value="AB_hydrolase_fold"/>
</dbReference>
<evidence type="ECO:0000256" key="3">
    <source>
        <dbReference type="ARBA" id="ARBA00022801"/>
    </source>
</evidence>
<dbReference type="Gene3D" id="3.40.50.1820">
    <property type="entry name" value="alpha/beta hydrolase"/>
    <property type="match status" value="1"/>
</dbReference>
<dbReference type="EMBL" id="FUWZ01000012">
    <property type="protein sequence ID" value="SKA48423.1"/>
    <property type="molecule type" value="Genomic_DNA"/>
</dbReference>
<evidence type="ECO:0000259" key="5">
    <source>
        <dbReference type="Pfam" id="PF06441"/>
    </source>
</evidence>
<dbReference type="PANTHER" id="PTHR21661">
    <property type="entry name" value="EPOXIDE HYDROLASE 1-RELATED"/>
    <property type="match status" value="1"/>
</dbReference>
<dbReference type="Proteomes" id="UP000190367">
    <property type="component" value="Unassembled WGS sequence"/>
</dbReference>
<dbReference type="GO" id="GO:0004301">
    <property type="term" value="F:epoxide hydrolase activity"/>
    <property type="evidence" value="ECO:0007669"/>
    <property type="project" value="TreeGrafter"/>
</dbReference>
<evidence type="ECO:0000256" key="4">
    <source>
        <dbReference type="PIRSR" id="PIRSR001112-1"/>
    </source>
</evidence>
<feature type="domain" description="Epoxide hydrolase N-terminal" evidence="5">
    <location>
        <begin position="7"/>
        <end position="109"/>
    </location>
</feature>
<dbReference type="SUPFAM" id="SSF53474">
    <property type="entry name" value="alpha/beta-Hydrolases"/>
    <property type="match status" value="1"/>
</dbReference>
<name>A0A1T4U6W2_9BACT</name>
<reference evidence="7" key="1">
    <citation type="submission" date="2017-02" db="EMBL/GenBank/DDBJ databases">
        <authorList>
            <person name="Varghese N."/>
            <person name="Submissions S."/>
        </authorList>
    </citation>
    <scope>NUCLEOTIDE SEQUENCE [LARGE SCALE GENOMIC DNA]</scope>
    <source>
        <strain evidence="7">DSM 22224</strain>
    </source>
</reference>
<feature type="active site" description="Nucleophile" evidence="4">
    <location>
        <position position="180"/>
    </location>
</feature>
<evidence type="ECO:0000313" key="7">
    <source>
        <dbReference type="Proteomes" id="UP000190367"/>
    </source>
</evidence>
<dbReference type="InterPro" id="IPR016292">
    <property type="entry name" value="Epoxide_hydrolase"/>
</dbReference>
<keyword evidence="2" id="KW-0058">Aromatic hydrocarbons catabolism</keyword>
<dbReference type="InterPro" id="IPR000639">
    <property type="entry name" value="Epox_hydrolase-like"/>
</dbReference>
<evidence type="ECO:0000313" key="6">
    <source>
        <dbReference type="EMBL" id="SKA48423.1"/>
    </source>
</evidence>
<dbReference type="Pfam" id="PF06441">
    <property type="entry name" value="EHN"/>
    <property type="match status" value="1"/>
</dbReference>
<dbReference type="PANTHER" id="PTHR21661:SF35">
    <property type="entry name" value="EPOXIDE HYDROLASE"/>
    <property type="match status" value="1"/>
</dbReference>
<proteinExistence type="inferred from homology"/>
<comment type="similarity">
    <text evidence="1">Belongs to the peptidase S33 family.</text>
</comment>
<dbReference type="AlphaFoldDB" id="A0A1T4U6W2"/>
<organism evidence="6 7">
    <name type="scientific">Chitinophaga eiseniae</name>
    <dbReference type="NCBI Taxonomy" id="634771"/>
    <lineage>
        <taxon>Bacteria</taxon>
        <taxon>Pseudomonadati</taxon>
        <taxon>Bacteroidota</taxon>
        <taxon>Chitinophagia</taxon>
        <taxon>Chitinophagales</taxon>
        <taxon>Chitinophagaceae</taxon>
        <taxon>Chitinophaga</taxon>
    </lineage>
</organism>
<dbReference type="PRINTS" id="PR00412">
    <property type="entry name" value="EPOXHYDRLASE"/>
</dbReference>
<feature type="active site" description="Proton acceptor" evidence="4">
    <location>
        <position position="383"/>
    </location>
</feature>
<sequence length="405" mass="46115">MSTTLVPFKVAVSDEILTDLQHRLRHTRWAQDLNNDDAYYGIRTAYLKEIVDHWLHKYDWKKAEAKLNTFQQYKVTVDGQPIHFIYEKGKGPNPTPIIISHGWPWTYWHWSKIIPALTDPAAHGGDPDQSFDVIIPSLPGFGFSTPLEDGGMNFWKMAEIWHKLMTTVLGYKKYAASGSDYGMLVSAQLGHKYADELIGIHLGQEMPLTIFQSERPWDLTEGHLVPAGASQALRDGIIHFQRTYASHVAVHMLDPQTITHSLNDSPVGMLAWILQRWKKWSDPHQDFEKVFTKDDIITFAMLYWVNESIGSSIRAYSNASRYPWKPSHDRQPAVEAPAGFTFLVGDAYPPLATTDNRVDIFQNGPLASQFNTVYAKAFDKGGHFGPWENPEAFIEGIRDTFRILK</sequence>
<dbReference type="PIRSF" id="PIRSF001112">
    <property type="entry name" value="Epoxide_hydrolase"/>
    <property type="match status" value="1"/>
</dbReference>
<accession>A0A1T4U6W2</accession>
<feature type="active site" description="Proton donor" evidence="4">
    <location>
        <position position="316"/>
    </location>
</feature>
<keyword evidence="3" id="KW-0378">Hydrolase</keyword>
<dbReference type="InterPro" id="IPR010497">
    <property type="entry name" value="Epoxide_hydro_N"/>
</dbReference>
<evidence type="ECO:0000256" key="2">
    <source>
        <dbReference type="ARBA" id="ARBA00022797"/>
    </source>
</evidence>
<dbReference type="RefSeq" id="WP_078673395.1">
    <property type="nucleotide sequence ID" value="NZ_FUWZ01000012.1"/>
</dbReference>
<protein>
    <submittedName>
        <fullName evidence="6">Pimeloyl-ACP methyl ester carboxylesterase</fullName>
    </submittedName>
</protein>